<dbReference type="GO" id="GO:0003700">
    <property type="term" value="F:DNA-binding transcription factor activity"/>
    <property type="evidence" value="ECO:0007669"/>
    <property type="project" value="InterPro"/>
</dbReference>
<feature type="domain" description="HTH marR-type" evidence="1">
    <location>
        <begin position="1"/>
        <end position="148"/>
    </location>
</feature>
<keyword evidence="2" id="KW-0238">DNA-binding</keyword>
<sequence>MDTAPRWLDAEQQHAWIGVAAMAIQLPGALDAQLQRDSGLSLFEYFVLSRLSMTSDQTLRMSALAELANGSLSRLSNVVKRLEQRGWVRRSPDPDDGRATVASLTPEGRRRVEEAAPGHVAEVRRLLIDVLNPEQLRAVGEAGAVVAATIRHGCPPPC</sequence>
<keyword evidence="3" id="KW-1185">Reference proteome</keyword>
<dbReference type="PANTHER" id="PTHR33164">
    <property type="entry name" value="TRANSCRIPTIONAL REGULATOR, MARR FAMILY"/>
    <property type="match status" value="1"/>
</dbReference>
<dbReference type="AlphaFoldDB" id="A0A7W3IQR5"/>
<dbReference type="PANTHER" id="PTHR33164:SF99">
    <property type="entry name" value="MARR FAMILY REGULATORY PROTEIN"/>
    <property type="match status" value="1"/>
</dbReference>
<dbReference type="Gene3D" id="1.10.10.10">
    <property type="entry name" value="Winged helix-like DNA-binding domain superfamily/Winged helix DNA-binding domain"/>
    <property type="match status" value="1"/>
</dbReference>
<dbReference type="EMBL" id="JACGWT010000002">
    <property type="protein sequence ID" value="MBA8793519.1"/>
    <property type="molecule type" value="Genomic_DNA"/>
</dbReference>
<accession>A0A7W3IQR5</accession>
<dbReference type="SUPFAM" id="SSF46785">
    <property type="entry name" value="Winged helix' DNA-binding domain"/>
    <property type="match status" value="1"/>
</dbReference>
<dbReference type="Pfam" id="PF01047">
    <property type="entry name" value="MarR"/>
    <property type="match status" value="1"/>
</dbReference>
<gene>
    <name evidence="2" type="ORF">FHX74_001124</name>
</gene>
<organism evidence="2 3">
    <name type="scientific">Microlunatus kandeliicorticis</name>
    <dbReference type="NCBI Taxonomy" id="1759536"/>
    <lineage>
        <taxon>Bacteria</taxon>
        <taxon>Bacillati</taxon>
        <taxon>Actinomycetota</taxon>
        <taxon>Actinomycetes</taxon>
        <taxon>Propionibacteriales</taxon>
        <taxon>Propionibacteriaceae</taxon>
        <taxon>Microlunatus</taxon>
    </lineage>
</organism>
<dbReference type="SMART" id="SM00347">
    <property type="entry name" value="HTH_MARR"/>
    <property type="match status" value="1"/>
</dbReference>
<dbReference type="InterPro" id="IPR036390">
    <property type="entry name" value="WH_DNA-bd_sf"/>
</dbReference>
<dbReference type="InterPro" id="IPR039422">
    <property type="entry name" value="MarR/SlyA-like"/>
</dbReference>
<name>A0A7W3IQR5_9ACTN</name>
<reference evidence="2 3" key="1">
    <citation type="submission" date="2020-07" db="EMBL/GenBank/DDBJ databases">
        <title>Sequencing the genomes of 1000 actinobacteria strains.</title>
        <authorList>
            <person name="Klenk H.-P."/>
        </authorList>
    </citation>
    <scope>NUCLEOTIDE SEQUENCE [LARGE SCALE GENOMIC DNA]</scope>
    <source>
        <strain evidence="2 3">DSM 100723</strain>
    </source>
</reference>
<evidence type="ECO:0000313" key="2">
    <source>
        <dbReference type="EMBL" id="MBA8793519.1"/>
    </source>
</evidence>
<evidence type="ECO:0000313" key="3">
    <source>
        <dbReference type="Proteomes" id="UP000523079"/>
    </source>
</evidence>
<dbReference type="GO" id="GO:0003677">
    <property type="term" value="F:DNA binding"/>
    <property type="evidence" value="ECO:0007669"/>
    <property type="project" value="UniProtKB-KW"/>
</dbReference>
<evidence type="ECO:0000259" key="1">
    <source>
        <dbReference type="PROSITE" id="PS50995"/>
    </source>
</evidence>
<protein>
    <submittedName>
        <fullName evidence="2">DNA-binding MarR family transcriptional regulator</fullName>
    </submittedName>
</protein>
<dbReference type="GO" id="GO:0006950">
    <property type="term" value="P:response to stress"/>
    <property type="evidence" value="ECO:0007669"/>
    <property type="project" value="TreeGrafter"/>
</dbReference>
<dbReference type="PROSITE" id="PS50995">
    <property type="entry name" value="HTH_MARR_2"/>
    <property type="match status" value="1"/>
</dbReference>
<dbReference type="InterPro" id="IPR036388">
    <property type="entry name" value="WH-like_DNA-bd_sf"/>
</dbReference>
<dbReference type="Proteomes" id="UP000523079">
    <property type="component" value="Unassembled WGS sequence"/>
</dbReference>
<dbReference type="InterPro" id="IPR000835">
    <property type="entry name" value="HTH_MarR-typ"/>
</dbReference>
<proteinExistence type="predicted"/>
<comment type="caution">
    <text evidence="2">The sequence shown here is derived from an EMBL/GenBank/DDBJ whole genome shotgun (WGS) entry which is preliminary data.</text>
</comment>
<dbReference type="RefSeq" id="WP_182559130.1">
    <property type="nucleotide sequence ID" value="NZ_JACGWT010000002.1"/>
</dbReference>